<dbReference type="InterPro" id="IPR050832">
    <property type="entry name" value="Bact_Acetyltransf"/>
</dbReference>
<dbReference type="Proteomes" id="UP001596138">
    <property type="component" value="Unassembled WGS sequence"/>
</dbReference>
<dbReference type="CDD" id="cd04301">
    <property type="entry name" value="NAT_SF"/>
    <property type="match status" value="1"/>
</dbReference>
<proteinExistence type="predicted"/>
<gene>
    <name evidence="5" type="ORF">ACFQGU_08500</name>
</gene>
<evidence type="ECO:0000256" key="2">
    <source>
        <dbReference type="ARBA" id="ARBA00023315"/>
    </source>
</evidence>
<evidence type="ECO:0000313" key="5">
    <source>
        <dbReference type="EMBL" id="MFC6237915.1"/>
    </source>
</evidence>
<evidence type="ECO:0000256" key="1">
    <source>
        <dbReference type="ARBA" id="ARBA00022679"/>
    </source>
</evidence>
<dbReference type="EMBL" id="JBHSTI010000008">
    <property type="protein sequence ID" value="MFC6237915.1"/>
    <property type="molecule type" value="Genomic_DNA"/>
</dbReference>
<dbReference type="InterPro" id="IPR016181">
    <property type="entry name" value="Acyl_CoA_acyltransferase"/>
</dbReference>
<feature type="domain" description="N-acetyltransferase" evidence="4">
    <location>
        <begin position="2"/>
        <end position="154"/>
    </location>
</feature>
<accession>A0ABW1T193</accession>
<dbReference type="Pfam" id="PF00583">
    <property type="entry name" value="Acetyltransf_1"/>
    <property type="match status" value="1"/>
</dbReference>
<comment type="caution">
    <text evidence="5">The sequence shown here is derived from an EMBL/GenBank/DDBJ whole genome shotgun (WGS) entry which is preliminary data.</text>
</comment>
<evidence type="ECO:0000313" key="6">
    <source>
        <dbReference type="Proteomes" id="UP001596138"/>
    </source>
</evidence>
<dbReference type="Gene3D" id="3.40.630.30">
    <property type="match status" value="1"/>
</dbReference>
<evidence type="ECO:0000256" key="3">
    <source>
        <dbReference type="SAM" id="MobiDB-lite"/>
    </source>
</evidence>
<feature type="region of interest" description="Disordered" evidence="3">
    <location>
        <begin position="157"/>
        <end position="178"/>
    </location>
</feature>
<dbReference type="PANTHER" id="PTHR43877:SF2">
    <property type="entry name" value="AMINOALKYLPHOSPHONATE N-ACETYLTRANSFERASE-RELATED"/>
    <property type="match status" value="1"/>
</dbReference>
<reference evidence="6" key="1">
    <citation type="journal article" date="2019" name="Int. J. Syst. Evol. Microbiol.">
        <title>The Global Catalogue of Microorganisms (GCM) 10K type strain sequencing project: providing services to taxonomists for standard genome sequencing and annotation.</title>
        <authorList>
            <consortium name="The Broad Institute Genomics Platform"/>
            <consortium name="The Broad Institute Genome Sequencing Center for Infectious Disease"/>
            <person name="Wu L."/>
            <person name="Ma J."/>
        </authorList>
    </citation>
    <scope>NUCLEOTIDE SEQUENCE [LARGE SCALE GENOMIC DNA]</scope>
    <source>
        <strain evidence="6">CGMCC 4.7317</strain>
    </source>
</reference>
<dbReference type="InterPro" id="IPR000182">
    <property type="entry name" value="GNAT_dom"/>
</dbReference>
<organism evidence="5 6">
    <name type="scientific">Longivirga aurantiaca</name>
    <dbReference type="NCBI Taxonomy" id="1837743"/>
    <lineage>
        <taxon>Bacteria</taxon>
        <taxon>Bacillati</taxon>
        <taxon>Actinomycetota</taxon>
        <taxon>Actinomycetes</taxon>
        <taxon>Sporichthyales</taxon>
        <taxon>Sporichthyaceae</taxon>
        <taxon>Longivirga</taxon>
    </lineage>
</organism>
<keyword evidence="1" id="KW-0808">Transferase</keyword>
<sequence length="178" mass="18552">MPRIDRVTEDDPAFVGLVTAMVEEMIGLYGGDVGTWKLVPPGGAWLVLRSDDGEPVGCAGVIPLSVAVPDAPTAQGEVKRVYVVPSARGAGHSRRLMAAVTALAPSLGYTELWLETGDLQPIAVSLYERLGWHRIAAYGPYADERSVCFGLHVQPAGGGGGRASKPGSSDNDTVGKPG</sequence>
<evidence type="ECO:0000259" key="4">
    <source>
        <dbReference type="PROSITE" id="PS51186"/>
    </source>
</evidence>
<dbReference type="SUPFAM" id="SSF55729">
    <property type="entry name" value="Acyl-CoA N-acyltransferases (Nat)"/>
    <property type="match status" value="1"/>
</dbReference>
<dbReference type="PANTHER" id="PTHR43877">
    <property type="entry name" value="AMINOALKYLPHOSPHONATE N-ACETYLTRANSFERASE-RELATED-RELATED"/>
    <property type="match status" value="1"/>
</dbReference>
<name>A0ABW1T193_9ACTN</name>
<keyword evidence="6" id="KW-1185">Reference proteome</keyword>
<dbReference type="PROSITE" id="PS51186">
    <property type="entry name" value="GNAT"/>
    <property type="match status" value="1"/>
</dbReference>
<keyword evidence="2" id="KW-0012">Acyltransferase</keyword>
<protein>
    <submittedName>
        <fullName evidence="5">GNAT family N-acetyltransferase</fullName>
    </submittedName>
</protein>
<dbReference type="RefSeq" id="WP_386765646.1">
    <property type="nucleotide sequence ID" value="NZ_JBHSTI010000008.1"/>
</dbReference>